<feature type="region of interest" description="Disordered" evidence="1">
    <location>
        <begin position="1"/>
        <end position="29"/>
    </location>
</feature>
<comment type="caution">
    <text evidence="2">The sequence shown here is derived from an EMBL/GenBank/DDBJ whole genome shotgun (WGS) entry which is preliminary data.</text>
</comment>
<accession>A0A922MLJ1</accession>
<evidence type="ECO:0000313" key="3">
    <source>
        <dbReference type="Proteomes" id="UP000814243"/>
    </source>
</evidence>
<reference evidence="2" key="1">
    <citation type="journal article" date="2021" name="G3 (Bethesda)">
        <title>Genome and transcriptome analysis of the beet armyworm Spodoptera exigua reveals targets for pest control. .</title>
        <authorList>
            <person name="Simon S."/>
            <person name="Breeschoten T."/>
            <person name="Jansen H.J."/>
            <person name="Dirks R.P."/>
            <person name="Schranz M.E."/>
            <person name="Ros V.I.D."/>
        </authorList>
    </citation>
    <scope>NUCLEOTIDE SEQUENCE</scope>
    <source>
        <strain evidence="2">TB_SE_WUR_2020</strain>
    </source>
</reference>
<evidence type="ECO:0000256" key="1">
    <source>
        <dbReference type="SAM" id="MobiDB-lite"/>
    </source>
</evidence>
<organism evidence="2 3">
    <name type="scientific">Spodoptera exigua</name>
    <name type="common">Beet armyworm</name>
    <name type="synonym">Noctua fulgens</name>
    <dbReference type="NCBI Taxonomy" id="7107"/>
    <lineage>
        <taxon>Eukaryota</taxon>
        <taxon>Metazoa</taxon>
        <taxon>Ecdysozoa</taxon>
        <taxon>Arthropoda</taxon>
        <taxon>Hexapoda</taxon>
        <taxon>Insecta</taxon>
        <taxon>Pterygota</taxon>
        <taxon>Neoptera</taxon>
        <taxon>Endopterygota</taxon>
        <taxon>Lepidoptera</taxon>
        <taxon>Glossata</taxon>
        <taxon>Ditrysia</taxon>
        <taxon>Noctuoidea</taxon>
        <taxon>Noctuidae</taxon>
        <taxon>Amphipyrinae</taxon>
        <taxon>Spodoptera</taxon>
    </lineage>
</organism>
<dbReference type="AlphaFoldDB" id="A0A922MLJ1"/>
<dbReference type="Proteomes" id="UP000814243">
    <property type="component" value="Unassembled WGS sequence"/>
</dbReference>
<evidence type="ECO:0000313" key="2">
    <source>
        <dbReference type="EMBL" id="KAH9638601.1"/>
    </source>
</evidence>
<proteinExistence type="predicted"/>
<name>A0A922MLJ1_SPOEX</name>
<dbReference type="EMBL" id="JACEFF010000383">
    <property type="protein sequence ID" value="KAH9638601.1"/>
    <property type="molecule type" value="Genomic_DNA"/>
</dbReference>
<sequence length="182" mass="20401">MGNSKKRKKTDPPDGAAIESSSEEDESSRKYEVFKVPGYSRKYPENSKKTEFIVFLSHNEDQKLINDKDRLAISHAIRKHCVNGILHLRAINKFKIGISFDLSNNANVFLQNRKLLDELGMKASIPAADTEVTGVITSVPIDLSNKMISTLIGSSRNIIQVRRFMRRLRSESGAVSLQPTPT</sequence>
<gene>
    <name evidence="2" type="ORF">HF086_003846</name>
</gene>
<protein>
    <submittedName>
        <fullName evidence="2">Uncharacterized protein</fullName>
    </submittedName>
</protein>